<dbReference type="Gene3D" id="1.20.272.10">
    <property type="match status" value="1"/>
</dbReference>
<evidence type="ECO:0000256" key="6">
    <source>
        <dbReference type="ARBA" id="ARBA00034754"/>
    </source>
</evidence>
<keyword evidence="2" id="KW-0808">Transferase</keyword>
<keyword evidence="4" id="KW-0235">DNA replication</keyword>
<keyword evidence="9" id="KW-1185">Reference proteome</keyword>
<dbReference type="InterPro" id="IPR008921">
    <property type="entry name" value="DNA_pol3_clamp-load_cplx_C"/>
</dbReference>
<dbReference type="InterPro" id="IPR027417">
    <property type="entry name" value="P-loop_NTPase"/>
</dbReference>
<organism evidence="8 9">
    <name type="scientific">Sphingomonas aliaeris</name>
    <dbReference type="NCBI Taxonomy" id="2759526"/>
    <lineage>
        <taxon>Bacteria</taxon>
        <taxon>Pseudomonadati</taxon>
        <taxon>Pseudomonadota</taxon>
        <taxon>Alphaproteobacteria</taxon>
        <taxon>Sphingomonadales</taxon>
        <taxon>Sphingomonadaceae</taxon>
        <taxon>Sphingomonas</taxon>
    </lineage>
</organism>
<evidence type="ECO:0000256" key="2">
    <source>
        <dbReference type="ARBA" id="ARBA00022679"/>
    </source>
</evidence>
<sequence length="337" mass="35606">MKANANQIRAAIDAASPDIRLFLLHGPDEAGAQDLAVRLARKMGPEAERVDLEPSTLKSNPGRLADEAASMSLFGGARHIRIAGAGEECLEAFSLLLDTERAGNPVVAISPNLKGTAKVVKLAQGSPRAMAFACYVPEGAEADKIVSTIARELGMRTTGDTATRIAAASGGDRAVMTRELEKLALYLDAASDRPREIDDAALDAVGADLGDTEISRVIDAAIDGRPDTIGAELARLEEAGVSPIPVLRQLARRLMNLAELRAQVDAGSGVAQVTESVFFREKAITARALRHWRSDKLADAIDRIRQAERAMMGAATAGSVLAQAAIVAIGRMAARQR</sequence>
<evidence type="ECO:0000313" key="8">
    <source>
        <dbReference type="EMBL" id="QQV77165.1"/>
    </source>
</evidence>
<evidence type="ECO:0000256" key="7">
    <source>
        <dbReference type="ARBA" id="ARBA00049244"/>
    </source>
</evidence>
<dbReference type="GO" id="GO:0003887">
    <property type="term" value="F:DNA-directed DNA polymerase activity"/>
    <property type="evidence" value="ECO:0007669"/>
    <property type="project" value="UniProtKB-KW"/>
</dbReference>
<comment type="similarity">
    <text evidence="6">Belongs to the DNA polymerase HolA subunit family.</text>
</comment>
<evidence type="ECO:0000256" key="1">
    <source>
        <dbReference type="ARBA" id="ARBA00012417"/>
    </source>
</evidence>
<evidence type="ECO:0000256" key="4">
    <source>
        <dbReference type="ARBA" id="ARBA00022705"/>
    </source>
</evidence>
<reference evidence="9" key="1">
    <citation type="submission" date="2020-09" db="EMBL/GenBank/DDBJ databases">
        <title>Sphingomonas sp., a new species isolated from pork steak.</title>
        <authorList>
            <person name="Heidler von Heilborn D."/>
        </authorList>
    </citation>
    <scope>NUCLEOTIDE SEQUENCE [LARGE SCALE GENOMIC DNA]</scope>
</reference>
<keyword evidence="3" id="KW-0548">Nucleotidyltransferase</keyword>
<evidence type="ECO:0000313" key="9">
    <source>
        <dbReference type="Proteomes" id="UP000595894"/>
    </source>
</evidence>
<dbReference type="GO" id="GO:0006261">
    <property type="term" value="P:DNA-templated DNA replication"/>
    <property type="evidence" value="ECO:0007669"/>
    <property type="project" value="TreeGrafter"/>
</dbReference>
<dbReference type="GO" id="GO:0003677">
    <property type="term" value="F:DNA binding"/>
    <property type="evidence" value="ECO:0007669"/>
    <property type="project" value="InterPro"/>
</dbReference>
<comment type="catalytic activity">
    <reaction evidence="7">
        <text>DNA(n) + a 2'-deoxyribonucleoside 5'-triphosphate = DNA(n+1) + diphosphate</text>
        <dbReference type="Rhea" id="RHEA:22508"/>
        <dbReference type="Rhea" id="RHEA-COMP:17339"/>
        <dbReference type="Rhea" id="RHEA-COMP:17340"/>
        <dbReference type="ChEBI" id="CHEBI:33019"/>
        <dbReference type="ChEBI" id="CHEBI:61560"/>
        <dbReference type="ChEBI" id="CHEBI:173112"/>
        <dbReference type="EC" id="2.7.7.7"/>
    </reaction>
</comment>
<dbReference type="PANTHER" id="PTHR34388:SF1">
    <property type="entry name" value="DNA POLYMERASE III SUBUNIT DELTA"/>
    <property type="match status" value="1"/>
</dbReference>
<dbReference type="Proteomes" id="UP000595894">
    <property type="component" value="Chromosome"/>
</dbReference>
<gene>
    <name evidence="8" type="ORF">H5J25_17825</name>
</gene>
<keyword evidence="5" id="KW-0239">DNA-directed DNA polymerase</keyword>
<dbReference type="RefSeq" id="WP_202093397.1">
    <property type="nucleotide sequence ID" value="NZ_CP061035.1"/>
</dbReference>
<dbReference type="SUPFAM" id="SSF52540">
    <property type="entry name" value="P-loop containing nucleoside triphosphate hydrolases"/>
    <property type="match status" value="1"/>
</dbReference>
<dbReference type="EMBL" id="CP061035">
    <property type="protein sequence ID" value="QQV77165.1"/>
    <property type="molecule type" value="Genomic_DNA"/>
</dbReference>
<dbReference type="KEGG" id="sari:H5J25_17825"/>
<dbReference type="NCBIfam" id="TIGR01128">
    <property type="entry name" value="holA"/>
    <property type="match status" value="1"/>
</dbReference>
<dbReference type="PANTHER" id="PTHR34388">
    <property type="entry name" value="DNA POLYMERASE III SUBUNIT DELTA"/>
    <property type="match status" value="1"/>
</dbReference>
<name>A0A974NUI3_9SPHN</name>
<dbReference type="SUPFAM" id="SSF48019">
    <property type="entry name" value="post-AAA+ oligomerization domain-like"/>
    <property type="match status" value="1"/>
</dbReference>
<dbReference type="EC" id="2.7.7.7" evidence="1"/>
<dbReference type="InterPro" id="IPR005790">
    <property type="entry name" value="DNA_polIII_delta"/>
</dbReference>
<evidence type="ECO:0000256" key="5">
    <source>
        <dbReference type="ARBA" id="ARBA00022932"/>
    </source>
</evidence>
<dbReference type="GO" id="GO:0009360">
    <property type="term" value="C:DNA polymerase III complex"/>
    <property type="evidence" value="ECO:0007669"/>
    <property type="project" value="TreeGrafter"/>
</dbReference>
<dbReference type="AlphaFoldDB" id="A0A974NUI3"/>
<proteinExistence type="inferred from homology"/>
<evidence type="ECO:0000256" key="3">
    <source>
        <dbReference type="ARBA" id="ARBA00022695"/>
    </source>
</evidence>
<accession>A0A974NUI3</accession>
<protein>
    <recommendedName>
        <fullName evidence="1">DNA-directed DNA polymerase</fullName>
        <ecNumber evidence="1">2.7.7.7</ecNumber>
    </recommendedName>
</protein>